<feature type="transmembrane region" description="Helical" evidence="5">
    <location>
        <begin position="72"/>
        <end position="98"/>
    </location>
</feature>
<keyword evidence="3 5" id="KW-1133">Transmembrane helix</keyword>
<accession>A0ABV8QAP5</accession>
<evidence type="ECO:0000313" key="7">
    <source>
        <dbReference type="Proteomes" id="UP001595900"/>
    </source>
</evidence>
<evidence type="ECO:0000256" key="2">
    <source>
        <dbReference type="ARBA" id="ARBA00022692"/>
    </source>
</evidence>
<gene>
    <name evidence="6" type="ORF">ACFOYW_13445</name>
</gene>
<comment type="caution">
    <text evidence="6">The sequence shown here is derived from an EMBL/GenBank/DDBJ whole genome shotgun (WGS) entry which is preliminary data.</text>
</comment>
<dbReference type="EMBL" id="JBHSCN010000006">
    <property type="protein sequence ID" value="MFC4244379.1"/>
    <property type="molecule type" value="Genomic_DNA"/>
</dbReference>
<keyword evidence="4 5" id="KW-0472">Membrane</keyword>
<evidence type="ECO:0000313" key="6">
    <source>
        <dbReference type="EMBL" id="MFC4244379.1"/>
    </source>
</evidence>
<reference evidence="7" key="1">
    <citation type="journal article" date="2019" name="Int. J. Syst. Evol. Microbiol.">
        <title>The Global Catalogue of Microorganisms (GCM) 10K type strain sequencing project: providing services to taxonomists for standard genome sequencing and annotation.</title>
        <authorList>
            <consortium name="The Broad Institute Genomics Platform"/>
            <consortium name="The Broad Institute Genome Sequencing Center for Infectious Disease"/>
            <person name="Wu L."/>
            <person name="Ma J."/>
        </authorList>
    </citation>
    <scope>NUCLEOTIDE SEQUENCE [LARGE SCALE GENOMIC DNA]</scope>
    <source>
        <strain evidence="7">CGMCC 1.10363</strain>
    </source>
</reference>
<organism evidence="6 7">
    <name type="scientific">Gryllotalpicola reticulitermitis</name>
    <dbReference type="NCBI Taxonomy" id="1184153"/>
    <lineage>
        <taxon>Bacteria</taxon>
        <taxon>Bacillati</taxon>
        <taxon>Actinomycetota</taxon>
        <taxon>Actinomycetes</taxon>
        <taxon>Micrococcales</taxon>
        <taxon>Microbacteriaceae</taxon>
        <taxon>Gryllotalpicola</taxon>
    </lineage>
</organism>
<evidence type="ECO:0000256" key="5">
    <source>
        <dbReference type="SAM" id="Phobius"/>
    </source>
</evidence>
<keyword evidence="2 5" id="KW-0812">Transmembrane</keyword>
<dbReference type="Pfam" id="PF09685">
    <property type="entry name" value="MamF_MmsF"/>
    <property type="match status" value="1"/>
</dbReference>
<protein>
    <submittedName>
        <fullName evidence="6">DUF4870 domain-containing protein</fullName>
    </submittedName>
</protein>
<dbReference type="RefSeq" id="WP_390229819.1">
    <property type="nucleotide sequence ID" value="NZ_JBHSCN010000006.1"/>
</dbReference>
<dbReference type="InterPro" id="IPR019109">
    <property type="entry name" value="MamF_MmsF"/>
</dbReference>
<keyword evidence="7" id="KW-1185">Reference proteome</keyword>
<sequence length="126" mass="13691">MSYTPPPAEPFRPETERQWSVLVHVIAGGLNLVTGGLFTGLIAAIIAFILLRGRGPFVRSHAATTLNFQITMIIAEIIGLILIFVLVGWFILAAVWVVNIVFSIQGALAAGRGRAYTYPISIPIFK</sequence>
<comment type="subcellular location">
    <subcellularLocation>
        <location evidence="1">Membrane</location>
        <topology evidence="1">Multi-pass membrane protein</topology>
    </subcellularLocation>
</comment>
<dbReference type="Proteomes" id="UP001595900">
    <property type="component" value="Unassembled WGS sequence"/>
</dbReference>
<evidence type="ECO:0000256" key="1">
    <source>
        <dbReference type="ARBA" id="ARBA00004141"/>
    </source>
</evidence>
<name>A0ABV8QAP5_9MICO</name>
<evidence type="ECO:0000256" key="4">
    <source>
        <dbReference type="ARBA" id="ARBA00023136"/>
    </source>
</evidence>
<evidence type="ECO:0000256" key="3">
    <source>
        <dbReference type="ARBA" id="ARBA00022989"/>
    </source>
</evidence>
<proteinExistence type="predicted"/>
<feature type="transmembrane region" description="Helical" evidence="5">
    <location>
        <begin position="20"/>
        <end position="51"/>
    </location>
</feature>